<proteinExistence type="predicted"/>
<gene>
    <name evidence="1" type="ORF">COLO4_16519</name>
</gene>
<sequence length="51" mass="5486">MGRFLTDILTYPSQPTIVRSAASVAVGWVAGHQCRYPPPTTVKSSENPNSP</sequence>
<reference evidence="2" key="1">
    <citation type="submission" date="2013-09" db="EMBL/GenBank/DDBJ databases">
        <title>Corchorus olitorius genome sequencing.</title>
        <authorList>
            <person name="Alam M."/>
            <person name="Haque M.S."/>
            <person name="Islam M.S."/>
            <person name="Emdad E.M."/>
            <person name="Islam M.M."/>
            <person name="Ahmed B."/>
            <person name="Halim A."/>
            <person name="Hossen Q.M.M."/>
            <person name="Hossain M.Z."/>
            <person name="Ahmed R."/>
            <person name="Khan M.M."/>
            <person name="Islam R."/>
            <person name="Rashid M.M."/>
            <person name="Khan S.A."/>
            <person name="Rahman M.S."/>
            <person name="Alam M."/>
            <person name="Yahiya A.S."/>
            <person name="Khan M.S."/>
            <person name="Azam M.S."/>
            <person name="Haque T."/>
            <person name="Lashkar M.Z.H."/>
            <person name="Akhand A.I."/>
            <person name="Morshed G."/>
            <person name="Roy S."/>
            <person name="Uddin K.S."/>
            <person name="Rabeya T."/>
            <person name="Hossain A.S."/>
            <person name="Chowdhury A."/>
            <person name="Snigdha A.R."/>
            <person name="Mortoza M.S."/>
            <person name="Matin S.A."/>
            <person name="Hoque S.M.E."/>
            <person name="Islam M.K."/>
            <person name="Roy D.K."/>
            <person name="Haider R."/>
            <person name="Moosa M.M."/>
            <person name="Elias S.M."/>
            <person name="Hasan A.M."/>
            <person name="Jahan S."/>
            <person name="Shafiuddin M."/>
            <person name="Mahmood N."/>
            <person name="Shommy N.S."/>
        </authorList>
    </citation>
    <scope>NUCLEOTIDE SEQUENCE [LARGE SCALE GENOMIC DNA]</scope>
    <source>
        <strain evidence="2">cv. O-4</strain>
    </source>
</reference>
<accession>A0A1R3JH22</accession>
<evidence type="ECO:0000313" key="1">
    <source>
        <dbReference type="EMBL" id="OMO94116.1"/>
    </source>
</evidence>
<comment type="caution">
    <text evidence="1">The sequence shown here is derived from an EMBL/GenBank/DDBJ whole genome shotgun (WGS) entry which is preliminary data.</text>
</comment>
<organism evidence="1 2">
    <name type="scientific">Corchorus olitorius</name>
    <dbReference type="NCBI Taxonomy" id="93759"/>
    <lineage>
        <taxon>Eukaryota</taxon>
        <taxon>Viridiplantae</taxon>
        <taxon>Streptophyta</taxon>
        <taxon>Embryophyta</taxon>
        <taxon>Tracheophyta</taxon>
        <taxon>Spermatophyta</taxon>
        <taxon>Magnoliopsida</taxon>
        <taxon>eudicotyledons</taxon>
        <taxon>Gunneridae</taxon>
        <taxon>Pentapetalae</taxon>
        <taxon>rosids</taxon>
        <taxon>malvids</taxon>
        <taxon>Malvales</taxon>
        <taxon>Malvaceae</taxon>
        <taxon>Grewioideae</taxon>
        <taxon>Apeibeae</taxon>
        <taxon>Corchorus</taxon>
    </lineage>
</organism>
<dbReference type="AlphaFoldDB" id="A0A1R3JH22"/>
<dbReference type="Proteomes" id="UP000187203">
    <property type="component" value="Unassembled WGS sequence"/>
</dbReference>
<protein>
    <submittedName>
        <fullName evidence="1">Pao retrotransposon peptidase family protein</fullName>
    </submittedName>
</protein>
<name>A0A1R3JH22_9ROSI</name>
<dbReference type="EMBL" id="AWUE01016127">
    <property type="protein sequence ID" value="OMO94116.1"/>
    <property type="molecule type" value="Genomic_DNA"/>
</dbReference>
<keyword evidence="2" id="KW-1185">Reference proteome</keyword>
<evidence type="ECO:0000313" key="2">
    <source>
        <dbReference type="Proteomes" id="UP000187203"/>
    </source>
</evidence>